<keyword evidence="3" id="KW-1185">Reference proteome</keyword>
<dbReference type="RefSeq" id="WP_343164070.1">
    <property type="nucleotide sequence ID" value="NZ_JBHRSV010000001.1"/>
</dbReference>
<feature type="chain" id="PRO_5045533925" description="SCP domain-containing protein" evidence="1">
    <location>
        <begin position="20"/>
        <end position="290"/>
    </location>
</feature>
<evidence type="ECO:0000256" key="1">
    <source>
        <dbReference type="SAM" id="SignalP"/>
    </source>
</evidence>
<dbReference type="EMBL" id="JBHRSV010000001">
    <property type="protein sequence ID" value="MFC2925193.1"/>
    <property type="molecule type" value="Genomic_DNA"/>
</dbReference>
<evidence type="ECO:0008006" key="4">
    <source>
        <dbReference type="Google" id="ProtNLM"/>
    </source>
</evidence>
<dbReference type="Proteomes" id="UP001595379">
    <property type="component" value="Unassembled WGS sequence"/>
</dbReference>
<organism evidence="2 3">
    <name type="scientific">Hyphobacterium vulgare</name>
    <dbReference type="NCBI Taxonomy" id="1736751"/>
    <lineage>
        <taxon>Bacteria</taxon>
        <taxon>Pseudomonadati</taxon>
        <taxon>Pseudomonadota</taxon>
        <taxon>Alphaproteobacteria</taxon>
        <taxon>Maricaulales</taxon>
        <taxon>Maricaulaceae</taxon>
        <taxon>Hyphobacterium</taxon>
    </lineage>
</organism>
<evidence type="ECO:0000313" key="2">
    <source>
        <dbReference type="EMBL" id="MFC2925193.1"/>
    </source>
</evidence>
<evidence type="ECO:0000313" key="3">
    <source>
        <dbReference type="Proteomes" id="UP001595379"/>
    </source>
</evidence>
<name>A0ABV6ZUW1_9PROT</name>
<protein>
    <recommendedName>
        <fullName evidence="4">SCP domain-containing protein</fullName>
    </recommendedName>
</protein>
<sequence>MRAAAALAALLATTAPALAQDARTAFDGRSLARALDDRCGLYNAPERAALDAAWLQARGILIRGGADPHDLTARAAGFARRAQPMPCDSADAQSIALDVAAAFENWLRVREMDFPGSERVWLAARPYPGYPAWTLSQYPVPGDPAHIFGFFHEDGERELAFGLPAAPGLSTARLVMRDITREAELTDPSLGGLLRVSGRPDWVRHAPPAHAEATVWASDRIDAGDQMRFVFPERTIGALSGLDPRETVRIEALDTRGRVAGTWFIEIGDFAAGTAFLAAGDTLPSGGTGG</sequence>
<feature type="signal peptide" evidence="1">
    <location>
        <begin position="1"/>
        <end position="19"/>
    </location>
</feature>
<reference evidence="3" key="1">
    <citation type="journal article" date="2019" name="Int. J. Syst. Evol. Microbiol.">
        <title>The Global Catalogue of Microorganisms (GCM) 10K type strain sequencing project: providing services to taxonomists for standard genome sequencing and annotation.</title>
        <authorList>
            <consortium name="The Broad Institute Genomics Platform"/>
            <consortium name="The Broad Institute Genome Sequencing Center for Infectious Disease"/>
            <person name="Wu L."/>
            <person name="Ma J."/>
        </authorList>
    </citation>
    <scope>NUCLEOTIDE SEQUENCE [LARGE SCALE GENOMIC DNA]</scope>
    <source>
        <strain evidence="3">KCTC 52487</strain>
    </source>
</reference>
<proteinExistence type="predicted"/>
<keyword evidence="1" id="KW-0732">Signal</keyword>
<comment type="caution">
    <text evidence="2">The sequence shown here is derived from an EMBL/GenBank/DDBJ whole genome shotgun (WGS) entry which is preliminary data.</text>
</comment>
<accession>A0ABV6ZUW1</accession>
<gene>
    <name evidence="2" type="ORF">ACFOOR_03645</name>
</gene>